<feature type="compositionally biased region" description="Polar residues" evidence="1">
    <location>
        <begin position="545"/>
        <end position="559"/>
    </location>
</feature>
<dbReference type="PANTHER" id="PTHR11319:SF35">
    <property type="entry name" value="OUTER MEMBRANE PROTEIN PMPC-RELATED"/>
    <property type="match status" value="1"/>
</dbReference>
<feature type="compositionally biased region" description="Pro residues" evidence="1">
    <location>
        <begin position="636"/>
        <end position="645"/>
    </location>
</feature>
<keyword evidence="2" id="KW-0472">Membrane</keyword>
<keyword evidence="2" id="KW-1133">Transmembrane helix</keyword>
<sequence length="714" mass="78444">MHCLGEHHCAGGNDPENSCEYGYVGPLCAVCSDGFASVGSGADMHCNVCEGSAFLTIAVGCIIIALVILGIVFWCCRSSKNGEKVEEKGLIGADSLEDQATRLRSASEAARAKVEAVTGFIENAQPYFKILLAYFQVAGGLSFAFRLRFPPMFTDFMNLAKGVLSLDVLSLMPIGCITSNSNFHYSMLAYTFIPFSIGVVMVALYSLLRLKHSDSAKQLANKIFGAFLALSFIILPSVSIKIFSNFACHEFDGGYGSYLKVDYSINCDGTEHKVFNIYALVCIVVYPIGIPLMYFLLLRRERKLLDPGQRHFTFQLGSEEKGLEKALQERAKIEEKHPEVLRLAFLYRNYEPMSYNFEVFETLRKLILTGGLIFLKPGTGAQIVMAMLMCLAAMRVYAAKKPFVEHDIDTLSEAAQWQLFFVMFSALAIRVNLDGESLQDQEIFDWMMLIMQFLAPAIMVVAKIYKASRRGVGGMLEEGGANNMIALGDSAKGMRDELGGGGGGEDEDEENGLQLTNIFSGMSRGAVLGGGPAMPRTSKFDVGNPLTNPPSKNGKQTIKASGLLKVDSKGNVGPSNAGRPKTLSRPNSSFNTFKNPNLALGGKVGSKKNRKNIEKEAPKRKSMFSIPKEHLEDAPIGPPKIPPPIPEDEDDDDDDVGPPPFPPPAAEASLPPPKPVCQWTEEWDAEFRAIYYLNIDGFTSTWDMPDDFWREEKR</sequence>
<proteinExistence type="predicted"/>
<feature type="transmembrane region" description="Helical" evidence="2">
    <location>
        <begin position="53"/>
        <end position="76"/>
    </location>
</feature>
<feature type="transmembrane region" description="Helical" evidence="2">
    <location>
        <begin position="414"/>
        <end position="431"/>
    </location>
</feature>
<feature type="compositionally biased region" description="Polar residues" evidence="1">
    <location>
        <begin position="584"/>
        <end position="595"/>
    </location>
</feature>
<dbReference type="Gene3D" id="2.20.70.10">
    <property type="match status" value="1"/>
</dbReference>
<evidence type="ECO:0000256" key="2">
    <source>
        <dbReference type="SAM" id="Phobius"/>
    </source>
</evidence>
<dbReference type="EMBL" id="BLQM01000592">
    <property type="protein sequence ID" value="GMH95180.1"/>
    <property type="molecule type" value="Genomic_DNA"/>
</dbReference>
<dbReference type="PROSITE" id="PS01159">
    <property type="entry name" value="WW_DOMAIN_1"/>
    <property type="match status" value="1"/>
</dbReference>
<name>A0A9W7EYJ4_9STRA</name>
<dbReference type="InterPro" id="IPR001202">
    <property type="entry name" value="WW_dom"/>
</dbReference>
<organism evidence="4 5">
    <name type="scientific">Triparma laevis f. inornata</name>
    <dbReference type="NCBI Taxonomy" id="1714386"/>
    <lineage>
        <taxon>Eukaryota</taxon>
        <taxon>Sar</taxon>
        <taxon>Stramenopiles</taxon>
        <taxon>Ochrophyta</taxon>
        <taxon>Bolidophyceae</taxon>
        <taxon>Parmales</taxon>
        <taxon>Triparmaceae</taxon>
        <taxon>Triparma</taxon>
    </lineage>
</organism>
<evidence type="ECO:0000259" key="3">
    <source>
        <dbReference type="PROSITE" id="PS01159"/>
    </source>
</evidence>
<accession>A0A9W7EYJ4</accession>
<feature type="compositionally biased region" description="Pro residues" evidence="1">
    <location>
        <begin position="657"/>
        <end position="675"/>
    </location>
</feature>
<evidence type="ECO:0000313" key="4">
    <source>
        <dbReference type="EMBL" id="GMH95180.1"/>
    </source>
</evidence>
<gene>
    <name evidence="4" type="ORF">TL16_g13095</name>
</gene>
<feature type="compositionally biased region" description="Acidic residues" evidence="1">
    <location>
        <begin position="646"/>
        <end position="656"/>
    </location>
</feature>
<protein>
    <recommendedName>
        <fullName evidence="3">WW domain-containing protein</fullName>
    </recommendedName>
</protein>
<dbReference type="AlphaFoldDB" id="A0A9W7EYJ4"/>
<feature type="transmembrane region" description="Helical" evidence="2">
    <location>
        <begin position="187"/>
        <end position="207"/>
    </location>
</feature>
<feature type="transmembrane region" description="Helical" evidence="2">
    <location>
        <begin position="219"/>
        <end position="243"/>
    </location>
</feature>
<evidence type="ECO:0000313" key="5">
    <source>
        <dbReference type="Proteomes" id="UP001162640"/>
    </source>
</evidence>
<feature type="transmembrane region" description="Helical" evidence="2">
    <location>
        <begin position="277"/>
        <end position="297"/>
    </location>
</feature>
<comment type="caution">
    <text evidence="4">The sequence shown here is derived from an EMBL/GenBank/DDBJ whole genome shotgun (WGS) entry which is preliminary data.</text>
</comment>
<feature type="transmembrane region" description="Helical" evidence="2">
    <location>
        <begin position="130"/>
        <end position="149"/>
    </location>
</feature>
<keyword evidence="2" id="KW-0812">Transmembrane</keyword>
<reference evidence="5" key="1">
    <citation type="journal article" date="2023" name="Commun. Biol.">
        <title>Genome analysis of Parmales, the sister group of diatoms, reveals the evolutionary specialization of diatoms from phago-mixotrophs to photoautotrophs.</title>
        <authorList>
            <person name="Ban H."/>
            <person name="Sato S."/>
            <person name="Yoshikawa S."/>
            <person name="Yamada K."/>
            <person name="Nakamura Y."/>
            <person name="Ichinomiya M."/>
            <person name="Sato N."/>
            <person name="Blanc-Mathieu R."/>
            <person name="Endo H."/>
            <person name="Kuwata A."/>
            <person name="Ogata H."/>
        </authorList>
    </citation>
    <scope>NUCLEOTIDE SEQUENCE [LARGE SCALE GENOMIC DNA]</scope>
</reference>
<feature type="transmembrane region" description="Helical" evidence="2">
    <location>
        <begin position="443"/>
        <end position="465"/>
    </location>
</feature>
<feature type="transmembrane region" description="Helical" evidence="2">
    <location>
        <begin position="373"/>
        <end position="394"/>
    </location>
</feature>
<feature type="region of interest" description="Disordered" evidence="1">
    <location>
        <begin position="530"/>
        <end position="677"/>
    </location>
</feature>
<dbReference type="Proteomes" id="UP001162640">
    <property type="component" value="Unassembled WGS sequence"/>
</dbReference>
<feature type="domain" description="WW" evidence="3">
    <location>
        <begin position="679"/>
        <end position="705"/>
    </location>
</feature>
<dbReference type="PANTHER" id="PTHR11319">
    <property type="entry name" value="G PROTEIN-COUPLED RECEPTOR-RELATED"/>
    <property type="match status" value="1"/>
</dbReference>
<evidence type="ECO:0000256" key="1">
    <source>
        <dbReference type="SAM" id="MobiDB-lite"/>
    </source>
</evidence>